<dbReference type="GO" id="GO:0009279">
    <property type="term" value="C:cell outer membrane"/>
    <property type="evidence" value="ECO:0007669"/>
    <property type="project" value="UniProtKB-SubCell"/>
</dbReference>
<dbReference type="PROSITE" id="PS52016">
    <property type="entry name" value="TONB_DEPENDENT_REC_3"/>
    <property type="match status" value="1"/>
</dbReference>
<evidence type="ECO:0000256" key="13">
    <source>
        <dbReference type="SAM" id="MobiDB-lite"/>
    </source>
</evidence>
<dbReference type="Proteomes" id="UP000450676">
    <property type="component" value="Unassembled WGS sequence"/>
</dbReference>
<dbReference type="RefSeq" id="WP_161074245.1">
    <property type="nucleotide sequence ID" value="NZ_WWCU01000030.1"/>
</dbReference>
<name>A0A7X4HEW8_9BURK</name>
<evidence type="ECO:0000256" key="3">
    <source>
        <dbReference type="ARBA" id="ARBA00022452"/>
    </source>
</evidence>
<evidence type="ECO:0000256" key="9">
    <source>
        <dbReference type="ARBA" id="ARBA00023136"/>
    </source>
</evidence>
<evidence type="ECO:0000313" key="18">
    <source>
        <dbReference type="Proteomes" id="UP000450676"/>
    </source>
</evidence>
<comment type="subcellular location">
    <subcellularLocation>
        <location evidence="1 11">Cell outer membrane</location>
        <topology evidence="1 11">Multi-pass membrane protein</topology>
    </subcellularLocation>
</comment>
<feature type="domain" description="TonB-dependent receptor plug" evidence="16">
    <location>
        <begin position="77"/>
        <end position="185"/>
    </location>
</feature>
<dbReference type="InterPro" id="IPR039426">
    <property type="entry name" value="TonB-dep_rcpt-like"/>
</dbReference>
<evidence type="ECO:0000313" key="17">
    <source>
        <dbReference type="EMBL" id="MYN09946.1"/>
    </source>
</evidence>
<proteinExistence type="inferred from homology"/>
<evidence type="ECO:0000256" key="12">
    <source>
        <dbReference type="RuleBase" id="RU003357"/>
    </source>
</evidence>
<keyword evidence="6" id="KW-0408">Iron</keyword>
<keyword evidence="9 11" id="KW-0472">Membrane</keyword>
<dbReference type="Gene3D" id="2.40.170.20">
    <property type="entry name" value="TonB-dependent receptor, beta-barrel domain"/>
    <property type="match status" value="1"/>
</dbReference>
<accession>A0A7X4HEW8</accession>
<comment type="similarity">
    <text evidence="11 12">Belongs to the TonB-dependent receptor family.</text>
</comment>
<dbReference type="Pfam" id="PF00593">
    <property type="entry name" value="TonB_dep_Rec_b-barrel"/>
    <property type="match status" value="1"/>
</dbReference>
<feature type="chain" id="PRO_5030576274" evidence="14">
    <location>
        <begin position="35"/>
        <end position="788"/>
    </location>
</feature>
<feature type="signal peptide" evidence="14">
    <location>
        <begin position="1"/>
        <end position="34"/>
    </location>
</feature>
<evidence type="ECO:0000256" key="11">
    <source>
        <dbReference type="PROSITE-ProRule" id="PRU01360"/>
    </source>
</evidence>
<dbReference type="AlphaFoldDB" id="A0A7X4HEW8"/>
<evidence type="ECO:0000259" key="16">
    <source>
        <dbReference type="Pfam" id="PF07715"/>
    </source>
</evidence>
<evidence type="ECO:0000259" key="15">
    <source>
        <dbReference type="Pfam" id="PF00593"/>
    </source>
</evidence>
<evidence type="ECO:0000256" key="5">
    <source>
        <dbReference type="ARBA" id="ARBA00022692"/>
    </source>
</evidence>
<dbReference type="GO" id="GO:0006826">
    <property type="term" value="P:iron ion transport"/>
    <property type="evidence" value="ECO:0007669"/>
    <property type="project" value="UniProtKB-KW"/>
</dbReference>
<reference evidence="17 18" key="1">
    <citation type="submission" date="2019-12" db="EMBL/GenBank/DDBJ databases">
        <title>Novel species isolated from a subtropical stream in China.</title>
        <authorList>
            <person name="Lu H."/>
        </authorList>
    </citation>
    <scope>NUCLEOTIDE SEQUENCE [LARGE SCALE GENOMIC DNA]</scope>
    <source>
        <strain evidence="17 18">FT127W</strain>
    </source>
</reference>
<keyword evidence="14" id="KW-0732">Signal</keyword>
<gene>
    <name evidence="17" type="ORF">GTP77_21740</name>
</gene>
<evidence type="ECO:0000256" key="8">
    <source>
        <dbReference type="ARBA" id="ARBA00023077"/>
    </source>
</evidence>
<dbReference type="EMBL" id="WWCU01000030">
    <property type="protein sequence ID" value="MYN09946.1"/>
    <property type="molecule type" value="Genomic_DNA"/>
</dbReference>
<evidence type="ECO:0000256" key="14">
    <source>
        <dbReference type="SAM" id="SignalP"/>
    </source>
</evidence>
<keyword evidence="17" id="KW-0675">Receptor</keyword>
<dbReference type="InterPro" id="IPR012910">
    <property type="entry name" value="Plug_dom"/>
</dbReference>
<dbReference type="SUPFAM" id="SSF56935">
    <property type="entry name" value="Porins"/>
    <property type="match status" value="1"/>
</dbReference>
<evidence type="ECO:0000256" key="6">
    <source>
        <dbReference type="ARBA" id="ARBA00023004"/>
    </source>
</evidence>
<evidence type="ECO:0000256" key="2">
    <source>
        <dbReference type="ARBA" id="ARBA00022448"/>
    </source>
</evidence>
<dbReference type="PANTHER" id="PTHR32552:SF81">
    <property type="entry name" value="TONB-DEPENDENT OUTER MEMBRANE RECEPTOR"/>
    <property type="match status" value="1"/>
</dbReference>
<evidence type="ECO:0000256" key="1">
    <source>
        <dbReference type="ARBA" id="ARBA00004571"/>
    </source>
</evidence>
<dbReference type="InterPro" id="IPR036942">
    <property type="entry name" value="Beta-barrel_TonB_sf"/>
</dbReference>
<evidence type="ECO:0000256" key="10">
    <source>
        <dbReference type="ARBA" id="ARBA00023237"/>
    </source>
</evidence>
<evidence type="ECO:0000256" key="4">
    <source>
        <dbReference type="ARBA" id="ARBA00022496"/>
    </source>
</evidence>
<sequence>MQSQQSPVTRFKRTAISRELRAVFAIALSGSAFAANAAHAEDQAEVAAAAASVPYVVGELGALQTVTVTAQKREEKAQSVPSSITVLGGKELLDDGVGRSASEILNFVPNASAGTQQHGRPRWWIRGVGAGQQQIDFPNPVGFYLDDVYISNSSATGFPLFDLDRVEVLRGPQGTLWGKNTTGGAINVISKKPSFRTSGYFKADYGSYDTKLLEGAIGGGLVDDVLAGRLSFHSEDQGEGRFTNLFNGRKDGALRDSAVRAQLKALISKDLSANLNLHYRDYKTDGTITTVASYAANGVYRNGYIPSTNPDDISANAPANSSVKQGGGQLALEYQLGPYSLNSITGFENYRTESQGDGDNTPLEISRSRSAAKSRQWSQELRLASPQEDKVSWVAGLFYFNEKIDSDSASARLPNGAAPALAGSTQPVGYNSTIYNHEARSFAVFGSATATISDQLRAILGLRWTTETKDLDLRRKQAASGTPQFGSVDNWWNTVSGANYAAAAVANNNFVSTPSTTWHALTWDFTPEYKISSTARAYFKAAHGIKSGGYNTSATDVRALNTVAPETLNSFELGLKSEWWENKLNFNANLFRYNYKNVQVNITGVYNGDPTQSVNYLQNVSKAHVNGAEFELELQPVDELHINANIGILRTEFDEFNIQNNGGNRSGNEFVRSPHGTALLQADYRLPVANGKLVASADWRYASKQYYYVDPQTDARGLLNQGGYGIGNARLSYTLPGGKHTFSAYVNNVGDKIYKNHTLTSFVPGTVNGDTVYWGARRTFGLSYTAQL</sequence>
<protein>
    <submittedName>
        <fullName evidence="17">TonB-dependent receptor</fullName>
    </submittedName>
</protein>
<keyword evidence="8 12" id="KW-0798">TonB box</keyword>
<comment type="caution">
    <text evidence="17">The sequence shown here is derived from an EMBL/GenBank/DDBJ whole genome shotgun (WGS) entry which is preliminary data.</text>
</comment>
<feature type="domain" description="TonB-dependent receptor-like beta-barrel" evidence="15">
    <location>
        <begin position="270"/>
        <end position="749"/>
    </location>
</feature>
<keyword evidence="4" id="KW-0410">Iron transport</keyword>
<keyword evidence="10 11" id="KW-0998">Cell outer membrane</keyword>
<dbReference type="Pfam" id="PF07715">
    <property type="entry name" value="Plug"/>
    <property type="match status" value="1"/>
</dbReference>
<keyword evidence="5 11" id="KW-0812">Transmembrane</keyword>
<dbReference type="InterPro" id="IPR000531">
    <property type="entry name" value="Beta-barrel_TonB"/>
</dbReference>
<keyword evidence="2 11" id="KW-0813">Transport</keyword>
<organism evidence="17 18">
    <name type="scientific">Pseudoduganella aquatica</name>
    <dbReference type="NCBI Taxonomy" id="2660641"/>
    <lineage>
        <taxon>Bacteria</taxon>
        <taxon>Pseudomonadati</taxon>
        <taxon>Pseudomonadota</taxon>
        <taxon>Betaproteobacteria</taxon>
        <taxon>Burkholderiales</taxon>
        <taxon>Oxalobacteraceae</taxon>
        <taxon>Telluria group</taxon>
        <taxon>Pseudoduganella</taxon>
    </lineage>
</organism>
<keyword evidence="18" id="KW-1185">Reference proteome</keyword>
<keyword evidence="7" id="KW-0406">Ion transport</keyword>
<keyword evidence="3 11" id="KW-1134">Transmembrane beta strand</keyword>
<evidence type="ECO:0000256" key="7">
    <source>
        <dbReference type="ARBA" id="ARBA00023065"/>
    </source>
</evidence>
<feature type="region of interest" description="Disordered" evidence="13">
    <location>
        <begin position="352"/>
        <end position="371"/>
    </location>
</feature>
<dbReference type="PANTHER" id="PTHR32552">
    <property type="entry name" value="FERRICHROME IRON RECEPTOR-RELATED"/>
    <property type="match status" value="1"/>
</dbReference>